<dbReference type="PANTHER" id="PTHR38710">
    <property type="entry name" value="WITH PUTATIVE URIDYL PYROPHOSPHORYLASE-RELATED"/>
    <property type="match status" value="1"/>
</dbReference>
<dbReference type="Pfam" id="PF08544">
    <property type="entry name" value="GHMP_kinases_C"/>
    <property type="match status" value="1"/>
</dbReference>
<reference evidence="2" key="1">
    <citation type="submission" date="2021-01" db="EMBL/GenBank/DDBJ databases">
        <authorList>
            <person name="Corre E."/>
            <person name="Pelletier E."/>
            <person name="Niang G."/>
            <person name="Scheremetjew M."/>
            <person name="Finn R."/>
            <person name="Kale V."/>
            <person name="Holt S."/>
            <person name="Cochrane G."/>
            <person name="Meng A."/>
            <person name="Brown T."/>
            <person name="Cohen L."/>
        </authorList>
    </citation>
    <scope>NUCLEOTIDE SEQUENCE</scope>
    <source>
        <strain evidence="2">PLY182g</strain>
    </source>
</reference>
<dbReference type="SUPFAM" id="SSF55060">
    <property type="entry name" value="GHMP Kinase, C-terminal domain"/>
    <property type="match status" value="1"/>
</dbReference>
<evidence type="ECO:0000313" key="2">
    <source>
        <dbReference type="EMBL" id="CAD8597604.1"/>
    </source>
</evidence>
<dbReference type="InterPro" id="IPR036554">
    <property type="entry name" value="GHMP_kinase_C_sf"/>
</dbReference>
<evidence type="ECO:0000259" key="1">
    <source>
        <dbReference type="Pfam" id="PF08544"/>
    </source>
</evidence>
<organism evidence="2">
    <name type="scientific">Coccolithus braarudii</name>
    <dbReference type="NCBI Taxonomy" id="221442"/>
    <lineage>
        <taxon>Eukaryota</taxon>
        <taxon>Haptista</taxon>
        <taxon>Haptophyta</taxon>
        <taxon>Prymnesiophyceae</taxon>
        <taxon>Coccolithales</taxon>
        <taxon>Coccolithaceae</taxon>
        <taxon>Coccolithus</taxon>
    </lineage>
</organism>
<dbReference type="InterPro" id="IPR013750">
    <property type="entry name" value="GHMP_kinase_C_dom"/>
</dbReference>
<proteinExistence type="predicted"/>
<protein>
    <recommendedName>
        <fullName evidence="1">GHMP kinase C-terminal domain-containing protein</fullName>
    </recommendedName>
</protein>
<sequence>MPLRPTFVLSVEMEELGIQAGLQDRVIQVYEGCMYMDFNRLSVEERGYGDYSRLPCSSLPPLWLAYVANPSNSGKIHSDVKARWKAGDAAVLEAMQQFGRFTDIARDALLVKDWAALGKAMNDNFALRRRIYGDACLGADNLKMISIASELGVPAKFSGSGGAVLGMCTEAATLEALKASYASNGFEFVELTPHEQATK</sequence>
<dbReference type="EMBL" id="HBEY01001847">
    <property type="protein sequence ID" value="CAD8597604.1"/>
    <property type="molecule type" value="Transcribed_RNA"/>
</dbReference>
<feature type="domain" description="GHMP kinase C-terminal" evidence="1">
    <location>
        <begin position="106"/>
        <end position="180"/>
    </location>
</feature>
<dbReference type="Gene3D" id="3.30.230.120">
    <property type="match status" value="1"/>
</dbReference>
<name>A0A7S0PXY3_9EUKA</name>
<gene>
    <name evidence="2" type="ORF">CPEL01642_LOCUS934</name>
</gene>
<dbReference type="AlphaFoldDB" id="A0A7S0PXY3"/>
<dbReference type="InterPro" id="IPR053034">
    <property type="entry name" value="Glucuronokinase-like"/>
</dbReference>
<dbReference type="GO" id="GO:0047940">
    <property type="term" value="F:glucuronokinase activity"/>
    <property type="evidence" value="ECO:0007669"/>
    <property type="project" value="TreeGrafter"/>
</dbReference>
<dbReference type="PANTHER" id="PTHR38710:SF1">
    <property type="entry name" value="WITH PUTATIVE URIDYL PYROPHOSPHORYLASE-RELATED"/>
    <property type="match status" value="1"/>
</dbReference>
<accession>A0A7S0PXY3</accession>